<organism evidence="6 10">
    <name type="scientific">Ligilactobacillus murinus</name>
    <dbReference type="NCBI Taxonomy" id="1622"/>
    <lineage>
        <taxon>Bacteria</taxon>
        <taxon>Bacillati</taxon>
        <taxon>Bacillota</taxon>
        <taxon>Bacilli</taxon>
        <taxon>Lactobacillales</taxon>
        <taxon>Lactobacillaceae</taxon>
        <taxon>Ligilactobacillus</taxon>
    </lineage>
</organism>
<dbReference type="InterPro" id="IPR027417">
    <property type="entry name" value="P-loop_NTPase"/>
</dbReference>
<dbReference type="EMBL" id="QZFR01000130">
    <property type="protein sequence ID" value="RXV63876.1"/>
    <property type="molecule type" value="Genomic_DNA"/>
</dbReference>
<dbReference type="GeneID" id="48465955"/>
<feature type="coiled-coil region" evidence="1">
    <location>
        <begin position="145"/>
        <end position="172"/>
    </location>
</feature>
<dbReference type="CDD" id="cd18032">
    <property type="entry name" value="DEXHc_RE_I_III_res"/>
    <property type="match status" value="1"/>
</dbReference>
<dbReference type="InterPro" id="IPR006935">
    <property type="entry name" value="Helicase/UvrB_N"/>
</dbReference>
<dbReference type="NCBIfam" id="NF008521">
    <property type="entry name" value="PRK11448.1"/>
    <property type="match status" value="1"/>
</dbReference>
<evidence type="ECO:0000259" key="2">
    <source>
        <dbReference type="PROSITE" id="PS51192"/>
    </source>
</evidence>
<evidence type="ECO:0000313" key="7">
    <source>
        <dbReference type="EMBL" id="TGY51907.1"/>
    </source>
</evidence>
<dbReference type="Pfam" id="PF04851">
    <property type="entry name" value="ResIII"/>
    <property type="match status" value="1"/>
</dbReference>
<dbReference type="InterPro" id="IPR001650">
    <property type="entry name" value="Helicase_C-like"/>
</dbReference>
<name>A0A2Z4W1U7_9LACO</name>
<dbReference type="InterPro" id="IPR007409">
    <property type="entry name" value="Restrct_endonuc_type1_HsdR_N"/>
</dbReference>
<evidence type="ECO:0000313" key="10">
    <source>
        <dbReference type="Proteomes" id="UP000289316"/>
    </source>
</evidence>
<sequence length="1080" mass="125362">MSNFDMFQKQWPIFAKLGGRAEVNVYSDPNISMIKIRQFAEQMTEAIFSLERLTPWNLETQVDKLRELERVGVLDSDISAIFHKIRIVGNKAVHDGYDDEREAMNMLRLSHYLSNWFMEVYGDLNFKTTEFIEPKDIDKFNAEEIAKLKAQIELAESEKQEFQAQLEKIARSQKDESEASFNKLKSDRRQRSRKFLRNNDLTEKQTRIMFIDEQLRDAGWEADTKELDWCNGARPEKGKNKAIAEFPTKNGHRADYALFIGLKLVGIIEAKKYNQSVAGDIVQSKEYAKEVASALEYTFDEVNDGYKVPFIYATNGRPYLKQLAEQSGVWFWDARTPQKASYALESWHSPQDLLQKLVVDEKKAEKELKEEPYPEFVERKYQIAAIEAVEKGLAEKKRRMLLALATGTGKTRIALALMYRLIKTKRARRILFLVDRKSLGIQAADALKDNKVDNISLADIYDVKEIGDILPEQDTKIHIATVQGMVRRLFFKEDTNERPSVGTYDFIIVDEAHRGYTEDKDMSEEEQFYQEQKDYVSQYRRVIDYFDATVLGLTATPASHTTEIFGAPIYTYSYTDAVVDGYLVDHEPPYEFETELAKNGIKFAANTEVDAWDDKYKKIDKIHLDDELEFEVDQFNKKVITENFNRAILDGLTSYIDPNEPGKTLIFAVNDQHADLIVRLLKEAYATNDIPVDDDAIEKITGYIRHPEQEIKRFKNEKYPNIVVTVDLLTTGIDVPEIENLVFMRRVRSRILYDQMLGRATRLCPKIGKDSFRIFDAVHLYDYLQNITDMQPVVKNPKQTIQEILEKALEAEDNAEFAFFKEELVAKLHRKKQRLKAEDEAEITSLSRGSIKDLTLWIQSLKSMNKAELEAQTENIQRVASWYTSKDPVVISIHEDRLLEVARGYGAGNTKPGDYLNEFNKFIRENMNLIPALQVVVTRPKDLTYQDLREIRLRLKENKFEEKALQDAWRQEKKEYIAADIISFIRQAALGTELVDHETRIKRAMQKVYGVEDWNPRQMRWLEKIEKQLLKEPVLAPTAEQYFNTTEVWKQQGGYKFALKQIGENVDNIIQLLNEQLYIA</sequence>
<dbReference type="Proteomes" id="UP000250153">
    <property type="component" value="Chromosome"/>
</dbReference>
<dbReference type="PROSITE" id="PS51192">
    <property type="entry name" value="HELICASE_ATP_BIND_1"/>
    <property type="match status" value="1"/>
</dbReference>
<dbReference type="PANTHER" id="PTHR47396">
    <property type="entry name" value="TYPE I RESTRICTION ENZYME ECOKI R PROTEIN"/>
    <property type="match status" value="1"/>
</dbReference>
<dbReference type="OrthoDB" id="9758243at2"/>
<dbReference type="GO" id="GO:0009035">
    <property type="term" value="F:type I site-specific deoxyribonuclease activity"/>
    <property type="evidence" value="ECO:0007669"/>
    <property type="project" value="UniProtKB-EC"/>
</dbReference>
<keyword evidence="8" id="KW-1185">Reference proteome</keyword>
<evidence type="ECO:0000313" key="6">
    <source>
        <dbReference type="EMBL" id="RXV63876.1"/>
    </source>
</evidence>
<evidence type="ECO:0000259" key="3">
    <source>
        <dbReference type="PROSITE" id="PS51194"/>
    </source>
</evidence>
<reference evidence="7 11" key="3">
    <citation type="submission" date="2019-04" db="EMBL/GenBank/DDBJ databases">
        <title>Microbes associate with the intestines of laboratory mice.</title>
        <authorList>
            <person name="Navarre W."/>
            <person name="Wong E."/>
            <person name="Huang K."/>
            <person name="Tropini C."/>
            <person name="Ng K."/>
            <person name="Yu B."/>
        </authorList>
    </citation>
    <scope>NUCLEOTIDE SEQUENCE [LARGE SCALE GENOMIC DNA]</scope>
    <source>
        <strain evidence="7 11">NM26_J9</strain>
    </source>
</reference>
<evidence type="ECO:0000313" key="11">
    <source>
        <dbReference type="Proteomes" id="UP000306855"/>
    </source>
</evidence>
<evidence type="ECO:0000256" key="1">
    <source>
        <dbReference type="SAM" id="Coils"/>
    </source>
</evidence>
<dbReference type="SMART" id="SM00487">
    <property type="entry name" value="DEXDc"/>
    <property type="match status" value="1"/>
</dbReference>
<dbReference type="Proteomes" id="UP000289316">
    <property type="component" value="Unassembled WGS sequence"/>
</dbReference>
<keyword evidence="6" id="KW-0378">Hydrolase</keyword>
<keyword evidence="6" id="KW-0540">Nuclease</keyword>
<dbReference type="AlphaFoldDB" id="A0A2Z4W1U7"/>
<dbReference type="GO" id="GO:0009307">
    <property type="term" value="P:DNA restriction-modification system"/>
    <property type="evidence" value="ECO:0007669"/>
    <property type="project" value="UniProtKB-KW"/>
</dbReference>
<dbReference type="Gene3D" id="3.40.50.300">
    <property type="entry name" value="P-loop containing nucleotide triphosphate hydrolases"/>
    <property type="match status" value="2"/>
</dbReference>
<dbReference type="SMART" id="SM00490">
    <property type="entry name" value="HELICc"/>
    <property type="match status" value="1"/>
</dbReference>
<dbReference type="EMBL" id="SRYK01000096">
    <property type="protein sequence ID" value="TGY51907.1"/>
    <property type="molecule type" value="Genomic_DNA"/>
</dbReference>
<dbReference type="Pfam" id="PF04313">
    <property type="entry name" value="HSDR_N"/>
    <property type="match status" value="1"/>
</dbReference>
<reference evidence="6 10" key="2">
    <citation type="submission" date="2018-09" db="EMBL/GenBank/DDBJ databases">
        <title>Murine metabolic-syndrome-specific gut microbial biobank.</title>
        <authorList>
            <person name="Liu C."/>
        </authorList>
    </citation>
    <scope>NUCLEOTIDE SEQUENCE [LARGE SCALE GENOMIC DNA]</scope>
    <source>
        <strain evidence="6 10">C-30</strain>
    </source>
</reference>
<evidence type="ECO:0000313" key="9">
    <source>
        <dbReference type="Proteomes" id="UP000250153"/>
    </source>
</evidence>
<evidence type="ECO:0000313" key="8">
    <source>
        <dbReference type="Proteomes" id="UP000250143"/>
    </source>
</evidence>
<keyword evidence="1" id="KW-0175">Coiled coil</keyword>
<dbReference type="InterPro" id="IPR014001">
    <property type="entry name" value="Helicase_ATP-bd"/>
</dbReference>
<dbReference type="PANTHER" id="PTHR47396:SF1">
    <property type="entry name" value="ATP-DEPENDENT HELICASE IRC3-RELATED"/>
    <property type="match status" value="1"/>
</dbReference>
<feature type="domain" description="Helicase ATP-binding" evidence="2">
    <location>
        <begin position="391"/>
        <end position="575"/>
    </location>
</feature>
<dbReference type="GO" id="GO:0005829">
    <property type="term" value="C:cytosol"/>
    <property type="evidence" value="ECO:0007669"/>
    <property type="project" value="TreeGrafter"/>
</dbReference>
<dbReference type="GO" id="GO:0005524">
    <property type="term" value="F:ATP binding"/>
    <property type="evidence" value="ECO:0007669"/>
    <property type="project" value="UniProtKB-KW"/>
</dbReference>
<dbReference type="Gene3D" id="3.90.1570.30">
    <property type="match status" value="1"/>
</dbReference>
<proteinExistence type="predicted"/>
<evidence type="ECO:0000313" key="5">
    <source>
        <dbReference type="EMBL" id="AWZ41177.1"/>
    </source>
</evidence>
<dbReference type="REBASE" id="257863">
    <property type="entry name" value="Lmu147ORF2310P"/>
</dbReference>
<dbReference type="KEGG" id="lmur:CPS94_02305"/>
<dbReference type="Proteomes" id="UP000250143">
    <property type="component" value="Chromosome"/>
</dbReference>
<dbReference type="EMBL" id="CP023566">
    <property type="protein sequence ID" value="AWZ41177.1"/>
    <property type="molecule type" value="Genomic_DNA"/>
</dbReference>
<dbReference type="Pfam" id="PF00271">
    <property type="entry name" value="Helicase_C"/>
    <property type="match status" value="1"/>
</dbReference>
<evidence type="ECO:0000313" key="4">
    <source>
        <dbReference type="EMBL" id="AWZ37833.1"/>
    </source>
</evidence>
<keyword evidence="6" id="KW-0255">Endonuclease</keyword>
<dbReference type="EC" id="3.1.21.3" evidence="6"/>
<dbReference type="PROSITE" id="PS51194">
    <property type="entry name" value="HELICASE_CTER"/>
    <property type="match status" value="1"/>
</dbReference>
<gene>
    <name evidence="7" type="primary">hsdR</name>
    <name evidence="5" type="ORF">CPQ89_09165</name>
    <name evidence="4" type="ORF">CPS94_02305</name>
    <name evidence="6" type="ORF">D6C19_11040</name>
    <name evidence="7" type="ORF">E5340_11045</name>
</gene>
<protein>
    <submittedName>
        <fullName evidence="6">Type I restriction-modification system endonuclease</fullName>
        <ecNumber evidence="6">3.1.21.3</ecNumber>
    </submittedName>
</protein>
<accession>A0A2Z4W1U7</accession>
<dbReference type="EMBL" id="CP023565">
    <property type="protein sequence ID" value="AWZ37833.1"/>
    <property type="molecule type" value="Genomic_DNA"/>
</dbReference>
<dbReference type="GO" id="GO:0003677">
    <property type="term" value="F:DNA binding"/>
    <property type="evidence" value="ECO:0007669"/>
    <property type="project" value="UniProtKB-KW"/>
</dbReference>
<dbReference type="Proteomes" id="UP000306855">
    <property type="component" value="Unassembled WGS sequence"/>
</dbReference>
<dbReference type="Pfam" id="PF08463">
    <property type="entry name" value="EcoEI_R_C"/>
    <property type="match status" value="1"/>
</dbReference>
<dbReference type="SUPFAM" id="SSF52540">
    <property type="entry name" value="P-loop containing nucleoside triphosphate hydrolases"/>
    <property type="match status" value="1"/>
</dbReference>
<feature type="domain" description="Helicase C-terminal" evidence="3">
    <location>
        <begin position="631"/>
        <end position="809"/>
    </location>
</feature>
<reference evidence="8 9" key="1">
    <citation type="submission" date="2017-09" db="EMBL/GenBank/DDBJ databases">
        <title>Predominant Lactobacillus spp. isolated from feces of mice subjected to short-term calorie restriction.</title>
        <authorList>
            <person name="Zhang C."/>
            <person name="Zhao L."/>
            <person name="Pan F."/>
        </authorList>
    </citation>
    <scope>NUCLEOTIDE SEQUENCE [LARGE SCALE GENOMIC DNA]</scope>
    <source>
        <strain evidence="5 8">CR141</strain>
        <strain evidence="4 9">CR147</strain>
    </source>
</reference>
<dbReference type="RefSeq" id="WP_112195393.1">
    <property type="nucleotide sequence ID" value="NZ_CABIVU010000075.1"/>
</dbReference>
<dbReference type="InterPro" id="IPR050742">
    <property type="entry name" value="Helicase_Restrict-Modif_Enz"/>
</dbReference>
<dbReference type="InterPro" id="IPR013670">
    <property type="entry name" value="EcoEI_R_C_dom"/>
</dbReference>
<dbReference type="CDD" id="cd18799">
    <property type="entry name" value="SF2_C_EcoAI-like"/>
    <property type="match status" value="1"/>
</dbReference>
<dbReference type="REBASE" id="257858">
    <property type="entry name" value="Lmu141ORF9160P"/>
</dbReference>